<name>A0ABT9I9B1_9ACTN</name>
<proteinExistence type="predicted"/>
<protein>
    <submittedName>
        <fullName evidence="1">Uncharacterized protein</fullName>
    </submittedName>
</protein>
<evidence type="ECO:0000313" key="2">
    <source>
        <dbReference type="Proteomes" id="UP001233673"/>
    </source>
</evidence>
<accession>A0ABT9I9B1</accession>
<dbReference type="EMBL" id="JASNFN010000004">
    <property type="protein sequence ID" value="MDP5182161.1"/>
    <property type="molecule type" value="Genomic_DNA"/>
</dbReference>
<comment type="caution">
    <text evidence="1">The sequence shown here is derived from an EMBL/GenBank/DDBJ whole genome shotgun (WGS) entry which is preliminary data.</text>
</comment>
<organism evidence="1 2">
    <name type="scientific">Blastococcus carthaginiensis</name>
    <dbReference type="NCBI Taxonomy" id="3050034"/>
    <lineage>
        <taxon>Bacteria</taxon>
        <taxon>Bacillati</taxon>
        <taxon>Actinomycetota</taxon>
        <taxon>Actinomycetes</taxon>
        <taxon>Geodermatophilales</taxon>
        <taxon>Geodermatophilaceae</taxon>
        <taxon>Blastococcus</taxon>
    </lineage>
</organism>
<keyword evidence="2" id="KW-1185">Reference proteome</keyword>
<sequence length="80" mass="9101">MSRGQPHPEPRRLDDGRILVTRQVVAQLGHRHVNYVRREIPPVACDVRTRAVLLDLDQAEAILAGRQRLHTDRLVPLGPE</sequence>
<dbReference type="Proteomes" id="UP001233673">
    <property type="component" value="Unassembled WGS sequence"/>
</dbReference>
<reference evidence="2" key="1">
    <citation type="submission" date="2023-05" db="EMBL/GenBank/DDBJ databases">
        <title>Draft genome of Pseudofrankia sp. BMG5.37.</title>
        <authorList>
            <person name="Gtari M."/>
            <person name="Ghodhbane F."/>
            <person name="Sbissi I."/>
        </authorList>
    </citation>
    <scope>NUCLEOTIDE SEQUENCE [LARGE SCALE GENOMIC DNA]</scope>
    <source>
        <strain evidence="2">BMG 814</strain>
    </source>
</reference>
<evidence type="ECO:0000313" key="1">
    <source>
        <dbReference type="EMBL" id="MDP5182161.1"/>
    </source>
</evidence>
<gene>
    <name evidence="1" type="ORF">QOZ88_05890</name>
</gene>
<dbReference type="RefSeq" id="WP_305998863.1">
    <property type="nucleotide sequence ID" value="NZ_JASNFN010000004.1"/>
</dbReference>